<dbReference type="EMBL" id="HBUF01001432">
    <property type="protein sequence ID" value="CAG6605941.1"/>
    <property type="molecule type" value="Transcribed_RNA"/>
</dbReference>
<feature type="compositionally biased region" description="Polar residues" evidence="1">
    <location>
        <begin position="175"/>
        <end position="205"/>
    </location>
</feature>
<feature type="region of interest" description="Disordered" evidence="1">
    <location>
        <begin position="167"/>
        <end position="242"/>
    </location>
</feature>
<name>A0A8D8LIK1_9HEMI</name>
<protein>
    <submittedName>
        <fullName evidence="2">Uncharacterized protein</fullName>
    </submittedName>
</protein>
<evidence type="ECO:0000313" key="2">
    <source>
        <dbReference type="EMBL" id="CAG6605941.1"/>
    </source>
</evidence>
<feature type="compositionally biased region" description="Low complexity" evidence="1">
    <location>
        <begin position="224"/>
        <end position="237"/>
    </location>
</feature>
<feature type="compositionally biased region" description="Basic residues" evidence="1">
    <location>
        <begin position="210"/>
        <end position="220"/>
    </location>
</feature>
<organism evidence="2">
    <name type="scientific">Cacopsylla melanoneura</name>
    <dbReference type="NCBI Taxonomy" id="428564"/>
    <lineage>
        <taxon>Eukaryota</taxon>
        <taxon>Metazoa</taxon>
        <taxon>Ecdysozoa</taxon>
        <taxon>Arthropoda</taxon>
        <taxon>Hexapoda</taxon>
        <taxon>Insecta</taxon>
        <taxon>Pterygota</taxon>
        <taxon>Neoptera</taxon>
        <taxon>Paraneoptera</taxon>
        <taxon>Hemiptera</taxon>
        <taxon>Sternorrhyncha</taxon>
        <taxon>Psylloidea</taxon>
        <taxon>Psyllidae</taxon>
        <taxon>Psyllinae</taxon>
        <taxon>Cacopsylla</taxon>
    </lineage>
</organism>
<evidence type="ECO:0000256" key="1">
    <source>
        <dbReference type="SAM" id="MobiDB-lite"/>
    </source>
</evidence>
<dbReference type="AlphaFoldDB" id="A0A8D8LIK1"/>
<feature type="compositionally biased region" description="Polar residues" evidence="1">
    <location>
        <begin position="136"/>
        <end position="155"/>
    </location>
</feature>
<reference evidence="2" key="1">
    <citation type="submission" date="2021-05" db="EMBL/GenBank/DDBJ databases">
        <authorList>
            <person name="Alioto T."/>
            <person name="Alioto T."/>
            <person name="Gomez Garrido J."/>
        </authorList>
    </citation>
    <scope>NUCLEOTIDE SEQUENCE</scope>
</reference>
<sequence>MSPAAQGNVEIDQYFGNNLIARAPKNNYQRQNTRQFHNSQTRIINNFPCEQTFGKPFNNGSRSPKYNQLGYPRQTNFVDINSGWANMSVVVPIQNNQRRYQQYHVNNQYNSKQRKGSDPSCNNETSREPFSHMAVHSQNPQTSPNGGKFNSSRSKLNYNKNNQKIYKHVDKSEGGKQNQNKESPSRSSDALSNASDESSGQSENSLPRIIKPRKRRKKDRKPLTESTESQETSSVVENATTPKLMKKPQVKILPGPVKPYTPVSFEQPKASIQIQSTGNPTVPTTTAPTRILPKVETSTKDDIVFNPVITDSFVNLILDEGNQNIKKATISDKPVDKEVVNKIDDEQSTVCQCRYCDPSGVIWDVEQRCYSPFLTPPAPNEPKLFINSIRPVISANLTKSHGTSLLLRRSWSEPTESSLMTVRSRNKSDSYEPNSHDLQVSSEIITSPNGHRDIEIKFFSTPKRYSELQKPSVPYSLYLPSPPISPWKKEVRFGDLFSQPNDIRPSVNVSP</sequence>
<accession>A0A8D8LIK1</accession>
<feature type="region of interest" description="Disordered" evidence="1">
    <location>
        <begin position="106"/>
        <end position="155"/>
    </location>
</feature>
<proteinExistence type="predicted"/>